<proteinExistence type="inferred from homology"/>
<evidence type="ECO:0000259" key="5">
    <source>
        <dbReference type="Pfam" id="PF00561"/>
    </source>
</evidence>
<evidence type="ECO:0000256" key="3">
    <source>
        <dbReference type="ARBA" id="ARBA00022801"/>
    </source>
</evidence>
<reference evidence="7" key="1">
    <citation type="journal article" date="2019" name="Int. J. Syst. Evol. Microbiol.">
        <title>The Global Catalogue of Microorganisms (GCM) 10K type strain sequencing project: providing services to taxonomists for standard genome sequencing and annotation.</title>
        <authorList>
            <consortium name="The Broad Institute Genomics Platform"/>
            <consortium name="The Broad Institute Genome Sequencing Center for Infectious Disease"/>
            <person name="Wu L."/>
            <person name="Ma J."/>
        </authorList>
    </citation>
    <scope>NUCLEOTIDE SEQUENCE [LARGE SCALE GENOMIC DNA]</scope>
    <source>
        <strain evidence="7">CCUG 49018</strain>
    </source>
</reference>
<evidence type="ECO:0000313" key="6">
    <source>
        <dbReference type="EMBL" id="MFD1233310.1"/>
    </source>
</evidence>
<dbReference type="Pfam" id="PF00561">
    <property type="entry name" value="Abhydrolase_1"/>
    <property type="match status" value="1"/>
</dbReference>
<dbReference type="InterPro" id="IPR000073">
    <property type="entry name" value="AB_hydrolase_1"/>
</dbReference>
<sequence length="551" mass="57364">MERRCGAAGEVGRWHAGAVTFPAPSRALRTTLVVLAALLTAALTTACTTTASGTGAAQGAAAGSDPALAKYYDQTLSWGPCAPFAESDADRKAFAAPDLDCARLQVPLDYAQPGGRTAEIAVLRHRATDQAARIGSLLVNPGGPGGSGISFAATLAGGAGTPRAILSRFDLVGFDPRGVGASTPTIDCLDDKQNDAERADDDTDPSPAGVARTEAENKAFVQGCVSKTGVDVLANVGTRDVVKDMDVLRAVLGDDKLTYAGFSYGTRIGSTYAEAFPQNVRALVLDGALDPEQTTIDRTVDQNEGFQDAFDAFARWCAAQPTPCPLGEDPAQATAAFQKLVRPLIDKPVPAGGGRVLGWNDAQTGVSQALYISAAYPILARGIAELALGSGSILLRLADLYYDRDASGHYSNMLEAFTAISCVDEQQITDRAQIDEQDRRVDEVAPFRSTGLGPVDALDPCAFWPVKPTSQPHVPHVSGLPPTVVVSVTGDPATPYEAGVDLAKALGGRLIKVDGNQHTASLQGNACVDGAVAAYLTDLTLPPDGLECRLS</sequence>
<organism evidence="6 7">
    <name type="scientific">Pseudonocardia benzenivorans</name>
    <dbReference type="NCBI Taxonomy" id="228005"/>
    <lineage>
        <taxon>Bacteria</taxon>
        <taxon>Bacillati</taxon>
        <taxon>Actinomycetota</taxon>
        <taxon>Actinomycetes</taxon>
        <taxon>Pseudonocardiales</taxon>
        <taxon>Pseudonocardiaceae</taxon>
        <taxon>Pseudonocardia</taxon>
    </lineage>
</organism>
<dbReference type="Proteomes" id="UP001597182">
    <property type="component" value="Unassembled WGS sequence"/>
</dbReference>
<dbReference type="SUPFAM" id="SSF53474">
    <property type="entry name" value="alpha/beta-Hydrolases"/>
    <property type="match status" value="1"/>
</dbReference>
<comment type="caution">
    <text evidence="6">The sequence shown here is derived from an EMBL/GenBank/DDBJ whole genome shotgun (WGS) entry which is preliminary data.</text>
</comment>
<protein>
    <submittedName>
        <fullName evidence="6">Alpha/beta hydrolase</fullName>
    </submittedName>
</protein>
<comment type="similarity">
    <text evidence="1">Belongs to the peptidase S33 family.</text>
</comment>
<evidence type="ECO:0000256" key="4">
    <source>
        <dbReference type="SAM" id="MobiDB-lite"/>
    </source>
</evidence>
<evidence type="ECO:0000256" key="1">
    <source>
        <dbReference type="ARBA" id="ARBA00010088"/>
    </source>
</evidence>
<keyword evidence="2" id="KW-0732">Signal</keyword>
<dbReference type="EMBL" id="JBHTMB010000057">
    <property type="protein sequence ID" value="MFD1233310.1"/>
    <property type="molecule type" value="Genomic_DNA"/>
</dbReference>
<feature type="domain" description="AB hydrolase-1" evidence="5">
    <location>
        <begin position="137"/>
        <end position="523"/>
    </location>
</feature>
<dbReference type="PANTHER" id="PTHR43248:SF29">
    <property type="entry name" value="TRIPEPTIDYL AMINOPEPTIDASE"/>
    <property type="match status" value="1"/>
</dbReference>
<dbReference type="InterPro" id="IPR051601">
    <property type="entry name" value="Serine_prot/Carboxylest_S33"/>
</dbReference>
<name>A0ABW3VFA4_9PSEU</name>
<dbReference type="Gene3D" id="3.40.50.1820">
    <property type="entry name" value="alpha/beta hydrolase"/>
    <property type="match status" value="1"/>
</dbReference>
<evidence type="ECO:0000256" key="2">
    <source>
        <dbReference type="ARBA" id="ARBA00022729"/>
    </source>
</evidence>
<keyword evidence="3 6" id="KW-0378">Hydrolase</keyword>
<keyword evidence="7" id="KW-1185">Reference proteome</keyword>
<evidence type="ECO:0000313" key="7">
    <source>
        <dbReference type="Proteomes" id="UP001597182"/>
    </source>
</evidence>
<dbReference type="GO" id="GO:0016787">
    <property type="term" value="F:hydrolase activity"/>
    <property type="evidence" value="ECO:0007669"/>
    <property type="project" value="UniProtKB-KW"/>
</dbReference>
<dbReference type="PANTHER" id="PTHR43248">
    <property type="entry name" value="2-SUCCINYL-6-HYDROXY-2,4-CYCLOHEXADIENE-1-CARBOXYLATE SYNTHASE"/>
    <property type="match status" value="1"/>
</dbReference>
<accession>A0ABW3VFA4</accession>
<dbReference type="RefSeq" id="WP_379652843.1">
    <property type="nucleotide sequence ID" value="NZ_BAABKS010000001.1"/>
</dbReference>
<gene>
    <name evidence="6" type="ORF">ACFQ34_08460</name>
</gene>
<dbReference type="InterPro" id="IPR029058">
    <property type="entry name" value="AB_hydrolase_fold"/>
</dbReference>
<feature type="region of interest" description="Disordered" evidence="4">
    <location>
        <begin position="183"/>
        <end position="212"/>
    </location>
</feature>